<evidence type="ECO:0000313" key="8">
    <source>
        <dbReference type="Proteomes" id="UP000773469"/>
    </source>
</evidence>
<comment type="catalytic activity">
    <reaction evidence="3">
        <text>thiosulfate + hydrogen cyanide = thiocyanate + sulfite + 2 H(+)</text>
        <dbReference type="Rhea" id="RHEA:16881"/>
        <dbReference type="ChEBI" id="CHEBI:15378"/>
        <dbReference type="ChEBI" id="CHEBI:17359"/>
        <dbReference type="ChEBI" id="CHEBI:18022"/>
        <dbReference type="ChEBI" id="CHEBI:18407"/>
        <dbReference type="ChEBI" id="CHEBI:33542"/>
        <dbReference type="EC" id="2.8.1.1"/>
    </reaction>
</comment>
<dbReference type="OrthoDB" id="9811849at2"/>
<organism evidence="6 7">
    <name type="scientific">Shewanella colwelliana</name>
    <name type="common">Alteromonas colwelliana</name>
    <dbReference type="NCBI Taxonomy" id="23"/>
    <lineage>
        <taxon>Bacteria</taxon>
        <taxon>Pseudomonadati</taxon>
        <taxon>Pseudomonadota</taxon>
        <taxon>Gammaproteobacteria</taxon>
        <taxon>Alteromonadales</taxon>
        <taxon>Shewanellaceae</taxon>
        <taxon>Shewanella</taxon>
    </lineage>
</organism>
<dbReference type="EMBL" id="BPEU01000020">
    <property type="protein sequence ID" value="GIU42948.1"/>
    <property type="molecule type" value="Genomic_DNA"/>
</dbReference>
<dbReference type="EMBL" id="MCBT01000003">
    <property type="protein sequence ID" value="OEG75690.1"/>
    <property type="molecule type" value="Genomic_DNA"/>
</dbReference>
<evidence type="ECO:0000256" key="1">
    <source>
        <dbReference type="ARBA" id="ARBA00022490"/>
    </source>
</evidence>
<evidence type="ECO:0000259" key="4">
    <source>
        <dbReference type="PROSITE" id="PS50206"/>
    </source>
</evidence>
<dbReference type="RefSeq" id="WP_028764534.1">
    <property type="nucleotide sequence ID" value="NZ_BPEU01000020.1"/>
</dbReference>
<dbReference type="Proteomes" id="UP000095230">
    <property type="component" value="Unassembled WGS sequence"/>
</dbReference>
<dbReference type="GO" id="GO:0004792">
    <property type="term" value="F:thiosulfate-cyanide sulfurtransferase activity"/>
    <property type="evidence" value="ECO:0007669"/>
    <property type="project" value="UniProtKB-UniRule"/>
</dbReference>
<feature type="domain" description="Rhodanese" evidence="4">
    <location>
        <begin position="18"/>
        <end position="101"/>
    </location>
</feature>
<dbReference type="Proteomes" id="UP000773469">
    <property type="component" value="Unassembled WGS sequence"/>
</dbReference>
<dbReference type="PANTHER" id="PTHR43031:SF6">
    <property type="entry name" value="THIOSULFATE SULFURTRANSFERASE GLPE"/>
    <property type="match status" value="1"/>
</dbReference>
<sequence>MSAFQHLSINQLIQMQASSTDIQIVDIRDSASFEAGHIANATNLTNENLAAYIGNADMDKPLIVVCYHGISSQNAAQYLNEQGFDEVYSLDGGFQAWREAN</sequence>
<dbReference type="InterPro" id="IPR036873">
    <property type="entry name" value="Rhodanese-like_dom_sf"/>
</dbReference>
<reference evidence="6 7" key="1">
    <citation type="submission" date="2016-07" db="EMBL/GenBank/DDBJ databases">
        <title>Whole-genome of two Shewanella species isolated from a digestive organ of sea cucumber Apostichopus japonicus Selenka 1867.</title>
        <authorList>
            <person name="Hong H.-H."/>
            <person name="Choi H."/>
            <person name="Cheon S."/>
            <person name="Oh J.-S."/>
            <person name="Lee H.-G."/>
            <person name="Park C."/>
        </authorList>
    </citation>
    <scope>NUCLEOTIDE SEQUENCE [LARGE SCALE GENOMIC DNA]</scope>
    <source>
        <strain evidence="6 7">CSB03KR</strain>
    </source>
</reference>
<dbReference type="CDD" id="cd01444">
    <property type="entry name" value="GlpE_ST"/>
    <property type="match status" value="1"/>
</dbReference>
<dbReference type="EC" id="2.8.1.1" evidence="3"/>
<proteinExistence type="inferred from homology"/>
<evidence type="ECO:0000313" key="5">
    <source>
        <dbReference type="EMBL" id="GIU42948.1"/>
    </source>
</evidence>
<dbReference type="InterPro" id="IPR023695">
    <property type="entry name" value="Thiosulf_sulfurTrfase"/>
</dbReference>
<comment type="subcellular location">
    <subcellularLocation>
        <location evidence="3">Cytoplasm</location>
    </subcellularLocation>
</comment>
<comment type="similarity">
    <text evidence="3">Belongs to the GlpE family.</text>
</comment>
<comment type="function">
    <text evidence="3">Transferase that catalyzes the transfer of sulfur from thiosulfate to thiophilic acceptors such as cyanide or dithiols. May function in a CysM-independent thiosulfate assimilation pathway by catalyzing the conversion of thiosulfate to sulfite, which can then be used for L-cysteine biosynthesis.</text>
</comment>
<dbReference type="InterPro" id="IPR001763">
    <property type="entry name" value="Rhodanese-like_dom"/>
</dbReference>
<protein>
    <recommendedName>
        <fullName evidence="3">Thiosulfate sulfurtransferase GlpE</fullName>
        <ecNumber evidence="3">2.8.1.1</ecNumber>
    </recommendedName>
</protein>
<reference evidence="5 8" key="2">
    <citation type="submission" date="2021-05" db="EMBL/GenBank/DDBJ databases">
        <title>Molecular characterization for Shewanella algae harboring chromosomal blaOXA-55-like strains isolated from clinical and environment sample.</title>
        <authorList>
            <person name="Ohama Y."/>
            <person name="Aoki K."/>
            <person name="Harada S."/>
            <person name="Moriya K."/>
            <person name="Ishii Y."/>
            <person name="Tateda K."/>
        </authorList>
    </citation>
    <scope>NUCLEOTIDE SEQUENCE [LARGE SCALE GENOMIC DNA]</scope>
    <source>
        <strain evidence="5 8">MBTL60-118</strain>
    </source>
</reference>
<dbReference type="GO" id="GO:0005737">
    <property type="term" value="C:cytoplasm"/>
    <property type="evidence" value="ECO:0007669"/>
    <property type="project" value="UniProtKB-SubCell"/>
</dbReference>
<dbReference type="Gene3D" id="3.40.250.10">
    <property type="entry name" value="Rhodanese-like domain"/>
    <property type="match status" value="1"/>
</dbReference>
<dbReference type="STRING" id="23.BEL05_17875"/>
<dbReference type="NCBIfam" id="NF001195">
    <property type="entry name" value="PRK00162.1"/>
    <property type="match status" value="1"/>
</dbReference>
<evidence type="ECO:0000313" key="6">
    <source>
        <dbReference type="EMBL" id="OEG75690.1"/>
    </source>
</evidence>
<dbReference type="SMART" id="SM00450">
    <property type="entry name" value="RHOD"/>
    <property type="match status" value="1"/>
</dbReference>
<dbReference type="PANTHER" id="PTHR43031">
    <property type="entry name" value="FAD-DEPENDENT OXIDOREDUCTASE"/>
    <property type="match status" value="1"/>
</dbReference>
<keyword evidence="8" id="KW-1185">Reference proteome</keyword>
<accession>A0A1E5IYR5</accession>
<gene>
    <name evidence="3 5" type="primary">glpE</name>
    <name evidence="6" type="ORF">BEL05_17875</name>
    <name evidence="5" type="ORF">TUM3794_27430</name>
</gene>
<dbReference type="AlphaFoldDB" id="A0A1E5IYR5"/>
<name>A0A1E5IYR5_SHECO</name>
<dbReference type="HAMAP" id="MF_01009">
    <property type="entry name" value="Thiosulf_sulfurtr"/>
    <property type="match status" value="1"/>
</dbReference>
<keyword evidence="2 3" id="KW-0808">Transferase</keyword>
<comment type="caution">
    <text evidence="6">The sequence shown here is derived from an EMBL/GenBank/DDBJ whole genome shotgun (WGS) entry which is preliminary data.</text>
</comment>
<evidence type="ECO:0000313" key="7">
    <source>
        <dbReference type="Proteomes" id="UP000095230"/>
    </source>
</evidence>
<evidence type="ECO:0000256" key="2">
    <source>
        <dbReference type="ARBA" id="ARBA00022679"/>
    </source>
</evidence>
<comment type="catalytic activity">
    <reaction evidence="3">
        <text>thiosulfate + [thioredoxin]-dithiol = [thioredoxin]-disulfide + hydrogen sulfide + sulfite + 2 H(+)</text>
        <dbReference type="Rhea" id="RHEA:83859"/>
        <dbReference type="Rhea" id="RHEA-COMP:10698"/>
        <dbReference type="Rhea" id="RHEA-COMP:10700"/>
        <dbReference type="ChEBI" id="CHEBI:15378"/>
        <dbReference type="ChEBI" id="CHEBI:17359"/>
        <dbReference type="ChEBI" id="CHEBI:29919"/>
        <dbReference type="ChEBI" id="CHEBI:29950"/>
        <dbReference type="ChEBI" id="CHEBI:33542"/>
        <dbReference type="ChEBI" id="CHEBI:50058"/>
    </reaction>
</comment>
<dbReference type="SUPFAM" id="SSF52821">
    <property type="entry name" value="Rhodanese/Cell cycle control phosphatase"/>
    <property type="match status" value="1"/>
</dbReference>
<feature type="active site" description="Cysteine persulfide intermediate" evidence="3">
    <location>
        <position position="66"/>
    </location>
</feature>
<dbReference type="PROSITE" id="PS50206">
    <property type="entry name" value="RHODANESE_3"/>
    <property type="match status" value="1"/>
</dbReference>
<dbReference type="InterPro" id="IPR050229">
    <property type="entry name" value="GlpE_sulfurtransferase"/>
</dbReference>
<keyword evidence="1 3" id="KW-0963">Cytoplasm</keyword>
<dbReference type="Pfam" id="PF00581">
    <property type="entry name" value="Rhodanese"/>
    <property type="match status" value="1"/>
</dbReference>
<evidence type="ECO:0000256" key="3">
    <source>
        <dbReference type="HAMAP-Rule" id="MF_01009"/>
    </source>
</evidence>